<keyword evidence="8" id="KW-0133">Cell shape</keyword>
<feature type="domain" description="Glycosyl transferase family 51" evidence="18">
    <location>
        <begin position="66"/>
        <end position="234"/>
    </location>
</feature>
<evidence type="ECO:0000256" key="10">
    <source>
        <dbReference type="ARBA" id="ARBA00022989"/>
    </source>
</evidence>
<dbReference type="Gene3D" id="1.10.3810.10">
    <property type="entry name" value="Biosynthetic peptidoglycan transglycosylase-like"/>
    <property type="match status" value="1"/>
</dbReference>
<dbReference type="InterPro" id="IPR036950">
    <property type="entry name" value="PBP_transglycosylase"/>
</dbReference>
<keyword evidence="9" id="KW-0573">Peptidoglycan synthesis</keyword>
<evidence type="ECO:0000256" key="16">
    <source>
        <dbReference type="SAM" id="Phobius"/>
    </source>
</evidence>
<dbReference type="InterPro" id="IPR050396">
    <property type="entry name" value="Glycosyltr_51/Transpeptidase"/>
</dbReference>
<evidence type="ECO:0000256" key="7">
    <source>
        <dbReference type="ARBA" id="ARBA00022801"/>
    </source>
</evidence>
<accession>A0ABV6JDL9</accession>
<evidence type="ECO:0000256" key="6">
    <source>
        <dbReference type="ARBA" id="ARBA00022692"/>
    </source>
</evidence>
<keyword evidence="5 19" id="KW-0808">Transferase</keyword>
<keyword evidence="2" id="KW-0121">Carboxypeptidase</keyword>
<feature type="domain" description="Penicillin-binding protein transpeptidase" evidence="17">
    <location>
        <begin position="327"/>
        <end position="606"/>
    </location>
</feature>
<evidence type="ECO:0000256" key="3">
    <source>
        <dbReference type="ARBA" id="ARBA00022670"/>
    </source>
</evidence>
<evidence type="ECO:0000256" key="4">
    <source>
        <dbReference type="ARBA" id="ARBA00022676"/>
    </source>
</evidence>
<feature type="transmembrane region" description="Helical" evidence="16">
    <location>
        <begin position="7"/>
        <end position="30"/>
    </location>
</feature>
<dbReference type="Pfam" id="PF00912">
    <property type="entry name" value="Transgly"/>
    <property type="match status" value="1"/>
</dbReference>
<dbReference type="PANTHER" id="PTHR32282:SF32">
    <property type="entry name" value="PENICILLIN-BINDING PROTEIN 2A"/>
    <property type="match status" value="1"/>
</dbReference>
<dbReference type="InterPro" id="IPR012338">
    <property type="entry name" value="Beta-lactam/transpept-like"/>
</dbReference>
<dbReference type="InterPro" id="IPR001460">
    <property type="entry name" value="PCN-bd_Tpept"/>
</dbReference>
<dbReference type="EC" id="2.4.-.-" evidence="19"/>
<comment type="catalytic activity">
    <reaction evidence="14">
        <text>Preferential cleavage: (Ac)2-L-Lys-D-Ala-|-D-Ala. Also transpeptidation of peptidyl-alanyl moieties that are N-acyl substituents of D-alanine.</text>
        <dbReference type="EC" id="3.4.16.4"/>
    </reaction>
</comment>
<keyword evidence="20" id="KW-1185">Reference proteome</keyword>
<reference evidence="19 20" key="1">
    <citation type="submission" date="2024-09" db="EMBL/GenBank/DDBJ databases">
        <authorList>
            <person name="Sun Q."/>
            <person name="Mori K."/>
        </authorList>
    </citation>
    <scope>NUCLEOTIDE SEQUENCE [LARGE SCALE GENOMIC DNA]</scope>
    <source>
        <strain evidence="19 20">CCM 4839</strain>
    </source>
</reference>
<keyword evidence="7" id="KW-0378">Hydrolase</keyword>
<evidence type="ECO:0000256" key="5">
    <source>
        <dbReference type="ARBA" id="ARBA00022679"/>
    </source>
</evidence>
<dbReference type="Pfam" id="PF00905">
    <property type="entry name" value="Transpeptidase"/>
    <property type="match status" value="1"/>
</dbReference>
<gene>
    <name evidence="19" type="ORF">ACFFJ8_21035</name>
</gene>
<organism evidence="19 20">
    <name type="scientific">Paenibacillus mendelii</name>
    <dbReference type="NCBI Taxonomy" id="206163"/>
    <lineage>
        <taxon>Bacteria</taxon>
        <taxon>Bacillati</taxon>
        <taxon>Bacillota</taxon>
        <taxon>Bacilli</taxon>
        <taxon>Bacillales</taxon>
        <taxon>Paenibacillaceae</taxon>
        <taxon>Paenibacillus</taxon>
    </lineage>
</organism>
<dbReference type="RefSeq" id="WP_256555508.1">
    <property type="nucleotide sequence ID" value="NZ_JANHOF010000013.1"/>
</dbReference>
<dbReference type="Proteomes" id="UP001589818">
    <property type="component" value="Unassembled WGS sequence"/>
</dbReference>
<dbReference type="EMBL" id="JBHLVF010000034">
    <property type="protein sequence ID" value="MFC0393842.1"/>
    <property type="molecule type" value="Genomic_DNA"/>
</dbReference>
<keyword evidence="11 16" id="KW-0472">Membrane</keyword>
<dbReference type="InterPro" id="IPR001264">
    <property type="entry name" value="Glyco_trans_51"/>
</dbReference>
<dbReference type="InterPro" id="IPR023346">
    <property type="entry name" value="Lysozyme-like_dom_sf"/>
</dbReference>
<keyword evidence="1" id="KW-1003">Cell membrane</keyword>
<dbReference type="NCBIfam" id="TIGR02074">
    <property type="entry name" value="PBP_1a_fam"/>
    <property type="match status" value="1"/>
</dbReference>
<evidence type="ECO:0000259" key="18">
    <source>
        <dbReference type="Pfam" id="PF00912"/>
    </source>
</evidence>
<comment type="caution">
    <text evidence="19">The sequence shown here is derived from an EMBL/GenBank/DDBJ whole genome shotgun (WGS) entry which is preliminary data.</text>
</comment>
<sequence length="610" mass="66776">MGSRRIGYAVFDLAVVGVLAALAVVCYVHIAGEAIAGRQMDKLHVGSNSIIVDREGHVIATMAVTDIGYREEAALSEMPKLLLDAFVATEDRRFYTHTGIDWIGILRSIRSNVMENRLSQGGSSITQQLARTVYLTNRKSFIRKLNEAGIAMALEKRFSKQQLLELYLNHIYFGRQQVGVKSAARRYFGISDLHQLQLWQIATLAAIPKAPSRYNPVDDYVKSKERRKVVLDLMHEQGLISQRQLLEAEAVDYVPPQPSSRSNRYAAYTDYVVREAVQLTGIAQDDLLTGGYTIVTGLDQSHQQTAEAAFADKRRFPKDGKDQIVQGSAVILDHRTGEIRAIVGGRDYTAGDYNRATRSSRQPGSAFKPIIVYGPALESGKFKANTIVPDKKTAYQSYRPENGGDRYRGAVTIAEAIRLSINSPAVWVLNQVGLASAIQFAGSLGVELDDQEASLAMALGGLHQGVSPLTMAQAYGAFANNGALVNAHAIRMIKDSHGRVIYEHPMTAKQVMSQGTAAAMTAMLRSVVETGTGKQAKLNGRWAAGKTGTTQLGLDGVTKKANRDLWFVGYTSELTAAVWMGFDQSNRDNYMRETSGIAARMFAAIMNGSR</sequence>
<evidence type="ECO:0000256" key="11">
    <source>
        <dbReference type="ARBA" id="ARBA00023136"/>
    </source>
</evidence>
<evidence type="ECO:0000256" key="14">
    <source>
        <dbReference type="ARBA" id="ARBA00034000"/>
    </source>
</evidence>
<proteinExistence type="predicted"/>
<evidence type="ECO:0000313" key="19">
    <source>
        <dbReference type="EMBL" id="MFC0393842.1"/>
    </source>
</evidence>
<evidence type="ECO:0000256" key="13">
    <source>
        <dbReference type="ARBA" id="ARBA00023316"/>
    </source>
</evidence>
<name>A0ABV6JDL9_9BACL</name>
<keyword evidence="6 16" id="KW-0812">Transmembrane</keyword>
<evidence type="ECO:0000313" key="20">
    <source>
        <dbReference type="Proteomes" id="UP001589818"/>
    </source>
</evidence>
<comment type="catalytic activity">
    <reaction evidence="15">
        <text>[GlcNAc-(1-&gt;4)-Mur2Ac(oyl-L-Ala-gamma-D-Glu-L-Lys-D-Ala-D-Ala)](n)-di-trans,octa-cis-undecaprenyl diphosphate + beta-D-GlcNAc-(1-&gt;4)-Mur2Ac(oyl-L-Ala-gamma-D-Glu-L-Lys-D-Ala-D-Ala)-di-trans,octa-cis-undecaprenyl diphosphate = [GlcNAc-(1-&gt;4)-Mur2Ac(oyl-L-Ala-gamma-D-Glu-L-Lys-D-Ala-D-Ala)](n+1)-di-trans,octa-cis-undecaprenyl diphosphate + di-trans,octa-cis-undecaprenyl diphosphate + H(+)</text>
        <dbReference type="Rhea" id="RHEA:23708"/>
        <dbReference type="Rhea" id="RHEA-COMP:9602"/>
        <dbReference type="Rhea" id="RHEA-COMP:9603"/>
        <dbReference type="ChEBI" id="CHEBI:15378"/>
        <dbReference type="ChEBI" id="CHEBI:58405"/>
        <dbReference type="ChEBI" id="CHEBI:60033"/>
        <dbReference type="ChEBI" id="CHEBI:78435"/>
        <dbReference type="EC" id="2.4.99.28"/>
    </reaction>
</comment>
<keyword evidence="12" id="KW-0511">Multifunctional enzyme</keyword>
<protein>
    <submittedName>
        <fullName evidence="19">Transglycosylase domain-containing protein</fullName>
        <ecNumber evidence="19">2.4.-.-</ecNumber>
    </submittedName>
</protein>
<evidence type="ECO:0000256" key="9">
    <source>
        <dbReference type="ARBA" id="ARBA00022984"/>
    </source>
</evidence>
<dbReference type="SUPFAM" id="SSF53955">
    <property type="entry name" value="Lysozyme-like"/>
    <property type="match status" value="1"/>
</dbReference>
<evidence type="ECO:0000256" key="8">
    <source>
        <dbReference type="ARBA" id="ARBA00022960"/>
    </source>
</evidence>
<keyword evidence="10 16" id="KW-1133">Transmembrane helix</keyword>
<evidence type="ECO:0000256" key="2">
    <source>
        <dbReference type="ARBA" id="ARBA00022645"/>
    </source>
</evidence>
<keyword evidence="4 19" id="KW-0328">Glycosyltransferase</keyword>
<dbReference type="GO" id="GO:0016757">
    <property type="term" value="F:glycosyltransferase activity"/>
    <property type="evidence" value="ECO:0007669"/>
    <property type="project" value="UniProtKB-KW"/>
</dbReference>
<evidence type="ECO:0000256" key="15">
    <source>
        <dbReference type="ARBA" id="ARBA00049902"/>
    </source>
</evidence>
<evidence type="ECO:0000256" key="1">
    <source>
        <dbReference type="ARBA" id="ARBA00022475"/>
    </source>
</evidence>
<dbReference type="SUPFAM" id="SSF56601">
    <property type="entry name" value="beta-lactamase/transpeptidase-like"/>
    <property type="match status" value="1"/>
</dbReference>
<dbReference type="PANTHER" id="PTHR32282">
    <property type="entry name" value="BINDING PROTEIN TRANSPEPTIDASE, PUTATIVE-RELATED"/>
    <property type="match status" value="1"/>
</dbReference>
<evidence type="ECO:0000256" key="12">
    <source>
        <dbReference type="ARBA" id="ARBA00023268"/>
    </source>
</evidence>
<dbReference type="Gene3D" id="3.40.710.10">
    <property type="entry name" value="DD-peptidase/beta-lactamase superfamily"/>
    <property type="match status" value="1"/>
</dbReference>
<keyword evidence="3" id="KW-0645">Protease</keyword>
<keyword evidence="13" id="KW-0961">Cell wall biogenesis/degradation</keyword>
<evidence type="ECO:0000259" key="17">
    <source>
        <dbReference type="Pfam" id="PF00905"/>
    </source>
</evidence>